<comment type="catalytic activity">
    <reaction evidence="1">
        <text>Thiol-dependent hydrolysis of ester, thioester, amide, peptide and isopeptide bonds formed by the C-terminal Gly of ubiquitin (a 76-residue protein attached to proteins as an intracellular targeting signal).</text>
        <dbReference type="EC" id="3.4.19.12"/>
    </reaction>
</comment>
<dbReference type="InterPro" id="IPR050185">
    <property type="entry name" value="Ub_carboxyl-term_hydrolase"/>
</dbReference>
<reference evidence="8" key="1">
    <citation type="submission" date="2017-02" db="UniProtKB">
        <authorList>
            <consortium name="WormBaseParasite"/>
        </authorList>
    </citation>
    <scope>IDENTIFICATION</scope>
</reference>
<dbReference type="Proteomes" id="UP000274756">
    <property type="component" value="Unassembled WGS sequence"/>
</dbReference>
<dbReference type="Pfam" id="PF00443">
    <property type="entry name" value="UCH"/>
    <property type="match status" value="1"/>
</dbReference>
<dbReference type="SUPFAM" id="SSF54001">
    <property type="entry name" value="Cysteine proteinases"/>
    <property type="match status" value="1"/>
</dbReference>
<dbReference type="PANTHER" id="PTHR21646">
    <property type="entry name" value="UBIQUITIN CARBOXYL-TERMINAL HYDROLASE"/>
    <property type="match status" value="1"/>
</dbReference>
<feature type="compositionally biased region" description="Polar residues" evidence="3">
    <location>
        <begin position="13"/>
        <end position="22"/>
    </location>
</feature>
<evidence type="ECO:0000313" key="5">
    <source>
        <dbReference type="EMBL" id="VDN58556.1"/>
    </source>
</evidence>
<keyword evidence="7" id="KW-1185">Reference proteome</keyword>
<sequence length="420" mass="46952">MDDNVFVDIDSDGNATNGSDNNDINDLYETMMEYSHIFPVNSEKTAENSVITPEMDDDLCANEACIVSIAESQSLFYSSRRSIRYTQAQSYKGNNNQFSDSLKYGDYKLNNDEHIIRITQKDICIDAVTFHNYSIQIDFHCLLVFVVNFYKCEKFLEGYNFTIISLSPTNPLLEKYGVNLNTSFIWHAELAGEIIPEECEMRHGNREFMVKKRDPSQWTSGLLHSHSSNVLSSLSSYQPTTRPYSSRFTGSYRYSGLSSYNSFSSNANDSSSLTNRPTSYSRSMYVSSSHVSYSPLYHVSNSTSTQKTTPSQSSANLQSSSANSLPRRWASSSSVLSPPSSSSSSFISTNDVPASTTVTSTRSLFGRPTAMVSPYEERGIVTEPGFTGLRNIGNTCFMNATLQMLVNCKELQVYFLGLDF</sequence>
<dbReference type="Gene3D" id="3.90.70.10">
    <property type="entry name" value="Cysteine proteinases"/>
    <property type="match status" value="1"/>
</dbReference>
<dbReference type="AlphaFoldDB" id="A0A0N4UBQ1"/>
<dbReference type="GO" id="GO:0016579">
    <property type="term" value="P:protein deubiquitination"/>
    <property type="evidence" value="ECO:0007669"/>
    <property type="project" value="InterPro"/>
</dbReference>
<dbReference type="Proteomes" id="UP000038040">
    <property type="component" value="Unplaced"/>
</dbReference>
<evidence type="ECO:0000313" key="8">
    <source>
        <dbReference type="WBParaSite" id="DME_0000464601-mRNA-1"/>
    </source>
</evidence>
<dbReference type="SUPFAM" id="SSF49764">
    <property type="entry name" value="HSP20-like chaperones"/>
    <property type="match status" value="1"/>
</dbReference>
<dbReference type="InterPro" id="IPR018200">
    <property type="entry name" value="USP_CS"/>
</dbReference>
<feature type="region of interest" description="Disordered" evidence="3">
    <location>
        <begin position="1"/>
        <end position="22"/>
    </location>
</feature>
<evidence type="ECO:0000259" key="4">
    <source>
        <dbReference type="PROSITE" id="PS50235"/>
    </source>
</evidence>
<organism evidence="6 8">
    <name type="scientific">Dracunculus medinensis</name>
    <name type="common">Guinea worm</name>
    <dbReference type="NCBI Taxonomy" id="318479"/>
    <lineage>
        <taxon>Eukaryota</taxon>
        <taxon>Metazoa</taxon>
        <taxon>Ecdysozoa</taxon>
        <taxon>Nematoda</taxon>
        <taxon>Chromadorea</taxon>
        <taxon>Rhabditida</taxon>
        <taxon>Spirurina</taxon>
        <taxon>Dracunculoidea</taxon>
        <taxon>Dracunculidae</taxon>
        <taxon>Dracunculus</taxon>
    </lineage>
</organism>
<dbReference type="STRING" id="318479.A0A0N4UBQ1"/>
<evidence type="ECO:0000313" key="7">
    <source>
        <dbReference type="Proteomes" id="UP000274756"/>
    </source>
</evidence>
<evidence type="ECO:0000256" key="3">
    <source>
        <dbReference type="SAM" id="MobiDB-lite"/>
    </source>
</evidence>
<proteinExistence type="predicted"/>
<evidence type="ECO:0000256" key="1">
    <source>
        <dbReference type="ARBA" id="ARBA00000707"/>
    </source>
</evidence>
<protein>
    <recommendedName>
        <fullName evidence="2">ubiquitinyl hydrolase 1</fullName>
        <ecNumber evidence="2">3.4.19.12</ecNumber>
    </recommendedName>
</protein>
<dbReference type="Gene3D" id="2.60.40.790">
    <property type="match status" value="1"/>
</dbReference>
<dbReference type="PROSITE" id="PS50235">
    <property type="entry name" value="USP_3"/>
    <property type="match status" value="1"/>
</dbReference>
<dbReference type="InterPro" id="IPR038765">
    <property type="entry name" value="Papain-like_cys_pep_sf"/>
</dbReference>
<feature type="compositionally biased region" description="Low complexity" evidence="3">
    <location>
        <begin position="300"/>
        <end position="345"/>
    </location>
</feature>
<dbReference type="InterPro" id="IPR008978">
    <property type="entry name" value="HSP20-like_chaperone"/>
</dbReference>
<evidence type="ECO:0000313" key="6">
    <source>
        <dbReference type="Proteomes" id="UP000038040"/>
    </source>
</evidence>
<evidence type="ECO:0000256" key="2">
    <source>
        <dbReference type="ARBA" id="ARBA00012759"/>
    </source>
</evidence>
<feature type="compositionally biased region" description="Polar residues" evidence="3">
    <location>
        <begin position="346"/>
        <end position="359"/>
    </location>
</feature>
<dbReference type="OrthoDB" id="292964at2759"/>
<dbReference type="InterPro" id="IPR028889">
    <property type="entry name" value="USP"/>
</dbReference>
<reference evidence="5 7" key="2">
    <citation type="submission" date="2018-11" db="EMBL/GenBank/DDBJ databases">
        <authorList>
            <consortium name="Pathogen Informatics"/>
        </authorList>
    </citation>
    <scope>NUCLEOTIDE SEQUENCE [LARGE SCALE GENOMIC DNA]</scope>
</reference>
<dbReference type="GO" id="GO:0004843">
    <property type="term" value="F:cysteine-type deubiquitinase activity"/>
    <property type="evidence" value="ECO:0007669"/>
    <property type="project" value="UniProtKB-EC"/>
</dbReference>
<name>A0A0N4UBQ1_DRAME</name>
<feature type="domain" description="USP" evidence="4">
    <location>
        <begin position="387"/>
        <end position="420"/>
    </location>
</feature>
<dbReference type="EC" id="3.4.19.12" evidence="2"/>
<dbReference type="WBParaSite" id="DME_0000464601-mRNA-1">
    <property type="protein sequence ID" value="DME_0000464601-mRNA-1"/>
    <property type="gene ID" value="DME_0000464601"/>
</dbReference>
<dbReference type="PROSITE" id="PS00972">
    <property type="entry name" value="USP_1"/>
    <property type="match status" value="1"/>
</dbReference>
<dbReference type="PANTHER" id="PTHR21646:SF74">
    <property type="entry name" value="UBIQUITIN CARBOXYL-TERMINAL HYDROLASE 19"/>
    <property type="match status" value="1"/>
</dbReference>
<dbReference type="InterPro" id="IPR001394">
    <property type="entry name" value="Peptidase_C19_UCH"/>
</dbReference>
<feature type="compositionally biased region" description="Acidic residues" evidence="3">
    <location>
        <begin position="1"/>
        <end position="11"/>
    </location>
</feature>
<dbReference type="EMBL" id="UYYG01001169">
    <property type="protein sequence ID" value="VDN58556.1"/>
    <property type="molecule type" value="Genomic_DNA"/>
</dbReference>
<feature type="region of interest" description="Disordered" evidence="3">
    <location>
        <begin position="300"/>
        <end position="359"/>
    </location>
</feature>
<accession>A0A0N4UBQ1</accession>
<gene>
    <name evidence="5" type="ORF">DME_LOCUS8529</name>
</gene>